<dbReference type="Proteomes" id="UP001500831">
    <property type="component" value="Unassembled WGS sequence"/>
</dbReference>
<evidence type="ECO:0000313" key="3">
    <source>
        <dbReference type="Proteomes" id="UP001500831"/>
    </source>
</evidence>
<feature type="region of interest" description="Disordered" evidence="1">
    <location>
        <begin position="86"/>
        <end position="112"/>
    </location>
</feature>
<keyword evidence="3" id="KW-1185">Reference proteome</keyword>
<comment type="caution">
    <text evidence="2">The sequence shown here is derived from an EMBL/GenBank/DDBJ whole genome shotgun (WGS) entry which is preliminary data.</text>
</comment>
<proteinExistence type="predicted"/>
<evidence type="ECO:0000256" key="1">
    <source>
        <dbReference type="SAM" id="MobiDB-lite"/>
    </source>
</evidence>
<name>A0ABN3W149_9ACTN</name>
<organism evidence="2 3">
    <name type="scientific">Streptosporangium fragile</name>
    <dbReference type="NCBI Taxonomy" id="46186"/>
    <lineage>
        <taxon>Bacteria</taxon>
        <taxon>Bacillati</taxon>
        <taxon>Actinomycetota</taxon>
        <taxon>Actinomycetes</taxon>
        <taxon>Streptosporangiales</taxon>
        <taxon>Streptosporangiaceae</taxon>
        <taxon>Streptosporangium</taxon>
    </lineage>
</organism>
<protein>
    <submittedName>
        <fullName evidence="2">Uncharacterized protein</fullName>
    </submittedName>
</protein>
<evidence type="ECO:0000313" key="2">
    <source>
        <dbReference type="EMBL" id="GAA2884095.1"/>
    </source>
</evidence>
<sequence>MPEAPAGHRREPCAYTLADSAMDPVASPGAGWCVSLRLSEAQNQIWCELVAPACELLAWMQMLAPNGPARRYEPKRLRLCLPAVAGRLDDAGPGPRSSCRNPDSRVVDRTRR</sequence>
<accession>A0ABN3W149</accession>
<feature type="compositionally biased region" description="Basic and acidic residues" evidence="1">
    <location>
        <begin position="102"/>
        <end position="112"/>
    </location>
</feature>
<gene>
    <name evidence="2" type="ORF">GCM10010517_47390</name>
</gene>
<reference evidence="2 3" key="1">
    <citation type="journal article" date="2019" name="Int. J. Syst. Evol. Microbiol.">
        <title>The Global Catalogue of Microorganisms (GCM) 10K type strain sequencing project: providing services to taxonomists for standard genome sequencing and annotation.</title>
        <authorList>
            <consortium name="The Broad Institute Genomics Platform"/>
            <consortium name="The Broad Institute Genome Sequencing Center for Infectious Disease"/>
            <person name="Wu L."/>
            <person name="Ma J."/>
        </authorList>
    </citation>
    <scope>NUCLEOTIDE SEQUENCE [LARGE SCALE GENOMIC DNA]</scope>
    <source>
        <strain evidence="2 3">JCM 6242</strain>
    </source>
</reference>
<dbReference type="EMBL" id="BAAAVI010000036">
    <property type="protein sequence ID" value="GAA2884095.1"/>
    <property type="molecule type" value="Genomic_DNA"/>
</dbReference>